<evidence type="ECO:0000256" key="5">
    <source>
        <dbReference type="ARBA" id="ARBA00023136"/>
    </source>
</evidence>
<evidence type="ECO:0000256" key="3">
    <source>
        <dbReference type="ARBA" id="ARBA00022692"/>
    </source>
</evidence>
<sequence length="767" mass="82152">MPKTEAVSWPLEEGEEDRTAPPRRYRLHVSEAPCDEETKPVGLWARLVGLVFSTHFLALADQAVMSGTSLLSAVLVGRCTVPSELGIFTIGLSVLGSALAIQDALILLPYTIQRHHPSRSATEHAGMSLLHTGLLAAAATVVLAAGAVGMFAFGADSKLTWLAWALVFTVPFALQREFGRSYAFAHLNVADAFVIDAGVAILQLGILGWLGWTGRMSAFGACVALGVACALTSLVWLYRERSSFVIRTNQVWQATRQSWVLGKWLCAGQLTVSVQGYASYWMLPPLLGMTETGVYAACNTIASLANPLLSAFRNTLTPRAVLAFKEGGGTSLRRQAMRDAVMLAGAMLLFCMVIFFSGDLLMRIIYHEPEYGGHGDVITILAVAVMATAVGAPASNAMASMERPQAIVFATSIGTVVTLAGVGLLSVKWGLAGAACAVLAGSIAGAMARWAAFLAVLAQLDIGGGGHRSVLEVLKQLRPDSIDADWDIRPLGKGFQGQLYVVGAQGDGALWRGHSHLVVKLYPDRGEGAKTAQRQFDAQVGLHVDVNGTTVDGWKTRTPEPLYVSASPPALVMTMAEGTDLNKCLAAGSDPRPGMLDSLVRAVVAVMRPYWTAGFAHGDLCLQNILCEPANRIVSLIDADRPAALRTDVPSASYPASFDLAGIICDVATDIRTFDRRVISRKQMFAENILLAFLGTMDTPEEQQKMIEEVGAVARAQLEALDVSWSPQGLYHLLQRYIAKPRINRLLADTLHRTSYGSRFFVDGGGA</sequence>
<dbReference type="Proteomes" id="UP000057737">
    <property type="component" value="Unassembled WGS sequence"/>
</dbReference>
<dbReference type="SUPFAM" id="SSF56112">
    <property type="entry name" value="Protein kinase-like (PK-like)"/>
    <property type="match status" value="1"/>
</dbReference>
<dbReference type="GO" id="GO:0005886">
    <property type="term" value="C:plasma membrane"/>
    <property type="evidence" value="ECO:0007669"/>
    <property type="project" value="UniProtKB-SubCell"/>
</dbReference>
<dbReference type="EMBL" id="LNCU01000057">
    <property type="protein sequence ID" value="KWV55983.1"/>
    <property type="molecule type" value="Genomic_DNA"/>
</dbReference>
<feature type="transmembrane region" description="Helical" evidence="6">
    <location>
        <begin position="431"/>
        <end position="458"/>
    </location>
</feature>
<feature type="transmembrane region" description="Helical" evidence="6">
    <location>
        <begin position="406"/>
        <end position="425"/>
    </location>
</feature>
<feature type="transmembrane region" description="Helical" evidence="6">
    <location>
        <begin position="377"/>
        <end position="394"/>
    </location>
</feature>
<feature type="transmembrane region" description="Helical" evidence="6">
    <location>
        <begin position="340"/>
        <end position="365"/>
    </location>
</feature>
<keyword evidence="2" id="KW-1003">Cell membrane</keyword>
<evidence type="ECO:0000256" key="6">
    <source>
        <dbReference type="SAM" id="Phobius"/>
    </source>
</evidence>
<keyword evidence="4 6" id="KW-1133">Transmembrane helix</keyword>
<dbReference type="OrthoDB" id="5519914at2"/>
<dbReference type="RefSeq" id="WP_066506963.1">
    <property type="nucleotide sequence ID" value="NZ_LNCU01000057.1"/>
</dbReference>
<dbReference type="PANTHER" id="PTHR30250:SF11">
    <property type="entry name" value="O-ANTIGEN TRANSPORTER-RELATED"/>
    <property type="match status" value="1"/>
</dbReference>
<organism evidence="7 8">
    <name type="scientific">Bradyrhizobium macuxiense</name>
    <dbReference type="NCBI Taxonomy" id="1755647"/>
    <lineage>
        <taxon>Bacteria</taxon>
        <taxon>Pseudomonadati</taxon>
        <taxon>Pseudomonadota</taxon>
        <taxon>Alphaproteobacteria</taxon>
        <taxon>Hyphomicrobiales</taxon>
        <taxon>Nitrobacteraceae</taxon>
        <taxon>Bradyrhizobium</taxon>
    </lineage>
</organism>
<feature type="transmembrane region" description="Helical" evidence="6">
    <location>
        <begin position="218"/>
        <end position="238"/>
    </location>
</feature>
<gene>
    <name evidence="7" type="ORF">AS156_05065</name>
</gene>
<protein>
    <recommendedName>
        <fullName evidence="9">O-antigen/teichoic acid export membrane protein</fullName>
    </recommendedName>
</protein>
<keyword evidence="5 6" id="KW-0472">Membrane</keyword>
<evidence type="ECO:0000256" key="1">
    <source>
        <dbReference type="ARBA" id="ARBA00004651"/>
    </source>
</evidence>
<comment type="subcellular location">
    <subcellularLocation>
        <location evidence="1">Cell membrane</location>
        <topology evidence="1">Multi-pass membrane protein</topology>
    </subcellularLocation>
</comment>
<accession>A0A109JVT8</accession>
<feature type="transmembrane region" description="Helical" evidence="6">
    <location>
        <begin position="187"/>
        <end position="212"/>
    </location>
</feature>
<keyword evidence="8" id="KW-1185">Reference proteome</keyword>
<feature type="transmembrane region" description="Helical" evidence="6">
    <location>
        <begin position="43"/>
        <end position="65"/>
    </location>
</feature>
<reference evidence="7 8" key="1">
    <citation type="submission" date="2015-11" db="EMBL/GenBank/DDBJ databases">
        <title>Draft Genome Sequence of the Strain BR 10303 (Bradyrhizobium sp.) isolated from nodules of Centrolobium paraense.</title>
        <authorList>
            <person name="Zelli J.E."/>
            <person name="Simoes-Araujo J.L."/>
            <person name="Barauna A.C."/>
            <person name="Silva K."/>
        </authorList>
    </citation>
    <scope>NUCLEOTIDE SEQUENCE [LARGE SCALE GENOMIC DNA]</scope>
    <source>
        <strain evidence="7 8">BR 10303</strain>
    </source>
</reference>
<keyword evidence="3 6" id="KW-0812">Transmembrane</keyword>
<dbReference type="PANTHER" id="PTHR30250">
    <property type="entry name" value="PST FAMILY PREDICTED COLANIC ACID TRANSPORTER"/>
    <property type="match status" value="1"/>
</dbReference>
<dbReference type="AlphaFoldDB" id="A0A109JVT8"/>
<dbReference type="InterPro" id="IPR011009">
    <property type="entry name" value="Kinase-like_dom_sf"/>
</dbReference>
<evidence type="ECO:0000256" key="2">
    <source>
        <dbReference type="ARBA" id="ARBA00022475"/>
    </source>
</evidence>
<feature type="transmembrane region" description="Helical" evidence="6">
    <location>
        <begin position="129"/>
        <end position="153"/>
    </location>
</feature>
<name>A0A109JVT8_9BRAD</name>
<comment type="caution">
    <text evidence="7">The sequence shown here is derived from an EMBL/GenBank/DDBJ whole genome shotgun (WGS) entry which is preliminary data.</text>
</comment>
<evidence type="ECO:0000313" key="7">
    <source>
        <dbReference type="EMBL" id="KWV55983.1"/>
    </source>
</evidence>
<dbReference type="InterPro" id="IPR050833">
    <property type="entry name" value="Poly_Biosynth_Transport"/>
</dbReference>
<proteinExistence type="predicted"/>
<feature type="transmembrane region" description="Helical" evidence="6">
    <location>
        <begin position="159"/>
        <end position="175"/>
    </location>
</feature>
<evidence type="ECO:0008006" key="9">
    <source>
        <dbReference type="Google" id="ProtNLM"/>
    </source>
</evidence>
<feature type="transmembrane region" description="Helical" evidence="6">
    <location>
        <begin position="85"/>
        <end position="108"/>
    </location>
</feature>
<evidence type="ECO:0000256" key="4">
    <source>
        <dbReference type="ARBA" id="ARBA00022989"/>
    </source>
</evidence>
<evidence type="ECO:0000313" key="8">
    <source>
        <dbReference type="Proteomes" id="UP000057737"/>
    </source>
</evidence>